<comment type="caution">
    <text evidence="1">The sequence shown here is derived from an EMBL/GenBank/DDBJ whole genome shotgun (WGS) entry which is preliminary data.</text>
</comment>
<proteinExistence type="predicted"/>
<protein>
    <submittedName>
        <fullName evidence="1">Uncharacterized protein</fullName>
    </submittedName>
</protein>
<gene>
    <name evidence="1" type="ORF">HGP29_24485</name>
</gene>
<accession>A0A7X8XYV8</accession>
<dbReference type="Proteomes" id="UP000585050">
    <property type="component" value="Unassembled WGS sequence"/>
</dbReference>
<sequence>MSLSEKELWEVISINPEKWKEDEYGYDIEGFWVVAIYQEYSIWYNDIEEGFNISEYNGVDKVLNYASEQDELQWTLGKLIKLI</sequence>
<evidence type="ECO:0000313" key="2">
    <source>
        <dbReference type="Proteomes" id="UP000585050"/>
    </source>
</evidence>
<reference evidence="1 2" key="1">
    <citation type="submission" date="2020-04" db="EMBL/GenBank/DDBJ databases">
        <title>Flammeovirga sp. SR4, a novel species isolated from seawater.</title>
        <authorList>
            <person name="Wang X."/>
        </authorList>
    </citation>
    <scope>NUCLEOTIDE SEQUENCE [LARGE SCALE GENOMIC DNA]</scope>
    <source>
        <strain evidence="1 2">SR4</strain>
    </source>
</reference>
<dbReference type="EMBL" id="JABAIL010000011">
    <property type="protein sequence ID" value="NLR94385.1"/>
    <property type="molecule type" value="Genomic_DNA"/>
</dbReference>
<keyword evidence="2" id="KW-1185">Reference proteome</keyword>
<dbReference type="AlphaFoldDB" id="A0A7X8XYV8"/>
<organism evidence="1 2">
    <name type="scientific">Flammeovirga agarivorans</name>
    <dbReference type="NCBI Taxonomy" id="2726742"/>
    <lineage>
        <taxon>Bacteria</taxon>
        <taxon>Pseudomonadati</taxon>
        <taxon>Bacteroidota</taxon>
        <taxon>Cytophagia</taxon>
        <taxon>Cytophagales</taxon>
        <taxon>Flammeovirgaceae</taxon>
        <taxon>Flammeovirga</taxon>
    </lineage>
</organism>
<name>A0A7X8XYV8_9BACT</name>
<evidence type="ECO:0000313" key="1">
    <source>
        <dbReference type="EMBL" id="NLR94385.1"/>
    </source>
</evidence>